<dbReference type="SUPFAM" id="SSF56300">
    <property type="entry name" value="Metallo-dependent phosphatases"/>
    <property type="match status" value="1"/>
</dbReference>
<name>A0A934KL15_9BACT</name>
<proteinExistence type="inferred from homology"/>
<evidence type="ECO:0000313" key="5">
    <source>
        <dbReference type="EMBL" id="MBJ7604005.1"/>
    </source>
</evidence>
<organism evidence="5 6">
    <name type="scientific">Candidatus Dormiibacter inghamiae</name>
    <dbReference type="NCBI Taxonomy" id="3127013"/>
    <lineage>
        <taxon>Bacteria</taxon>
        <taxon>Bacillati</taxon>
        <taxon>Candidatus Dormiibacterota</taxon>
        <taxon>Candidatus Dormibacteria</taxon>
        <taxon>Candidatus Dormibacterales</taxon>
        <taxon>Candidatus Dormibacteraceae</taxon>
        <taxon>Candidatus Dormiibacter</taxon>
    </lineage>
</organism>
<accession>A0A934KL15</accession>
<dbReference type="Proteomes" id="UP000620075">
    <property type="component" value="Unassembled WGS sequence"/>
</dbReference>
<sequence>MRNSALILVTLLLTTSACGEGAISGPSPRASVATRATATPAPTPTPQAPLTLTGLFHPQGGPPGTSSHIRTLIATGDVIPARLVNLEASRRGDYAWPFRPTADFVKSADVTYINLESPLLQGCVPDGRPSLNFCGDSRWTQGLQMIGTKVVNVANNHINSGRPVTETKALLEQNGMQVTTDLGPPVVLDVRGLKIAFVGCRAVENGQVDRAQLKAVIQQARQLAQIVVVQFHWGREYERQPMIAPGIAPDQPIELGHLAIDAGADVVIGNHPHWVQGVEVYHGHLITYAHGNYVFDQVNCFPGIGSDYRTYCSEDTRTSVIGTYTFYDDKLVAASWKPTYTDTALQTQWADPDRSQKVLKTMEDASVQLAQGQGEPTS</sequence>
<dbReference type="EMBL" id="JAEKNQ010000048">
    <property type="protein sequence ID" value="MBJ7604005.1"/>
    <property type="molecule type" value="Genomic_DNA"/>
</dbReference>
<dbReference type="InterPro" id="IPR019079">
    <property type="entry name" value="Capsule_synth_CapA"/>
</dbReference>
<feature type="chain" id="PRO_5037979921" evidence="3">
    <location>
        <begin position="20"/>
        <end position="378"/>
    </location>
</feature>
<evidence type="ECO:0000256" key="1">
    <source>
        <dbReference type="ARBA" id="ARBA00005662"/>
    </source>
</evidence>
<dbReference type="PANTHER" id="PTHR33393:SF11">
    <property type="entry name" value="POLYGLUTAMINE SYNTHESIS ACCESSORY PROTEIN RV0574C-RELATED"/>
    <property type="match status" value="1"/>
</dbReference>
<evidence type="ECO:0000313" key="6">
    <source>
        <dbReference type="Proteomes" id="UP000620075"/>
    </source>
</evidence>
<feature type="signal peptide" evidence="3">
    <location>
        <begin position="1"/>
        <end position="19"/>
    </location>
</feature>
<feature type="region of interest" description="Disordered" evidence="2">
    <location>
        <begin position="22"/>
        <end position="48"/>
    </location>
</feature>
<dbReference type="Pfam" id="PF09587">
    <property type="entry name" value="PGA_cap"/>
    <property type="match status" value="1"/>
</dbReference>
<dbReference type="Gene3D" id="3.60.21.10">
    <property type="match status" value="1"/>
</dbReference>
<dbReference type="InterPro" id="IPR052169">
    <property type="entry name" value="CW_Biosynth-Accessory"/>
</dbReference>
<dbReference type="PROSITE" id="PS51257">
    <property type="entry name" value="PROKAR_LIPOPROTEIN"/>
    <property type="match status" value="1"/>
</dbReference>
<reference evidence="5 6" key="1">
    <citation type="submission" date="2020-10" db="EMBL/GenBank/DDBJ databases">
        <title>Ca. Dormibacterota MAGs.</title>
        <authorList>
            <person name="Montgomery K."/>
        </authorList>
    </citation>
    <scope>NUCLEOTIDE SEQUENCE [LARGE SCALE GENOMIC DNA]</scope>
    <source>
        <strain evidence="5">SC8811_S16_3</strain>
    </source>
</reference>
<feature type="compositionally biased region" description="Low complexity" evidence="2">
    <location>
        <begin position="27"/>
        <end position="40"/>
    </location>
</feature>
<evidence type="ECO:0000256" key="2">
    <source>
        <dbReference type="SAM" id="MobiDB-lite"/>
    </source>
</evidence>
<evidence type="ECO:0000259" key="4">
    <source>
        <dbReference type="SMART" id="SM00854"/>
    </source>
</evidence>
<protein>
    <submittedName>
        <fullName evidence="5">CapA family protein</fullName>
    </submittedName>
</protein>
<evidence type="ECO:0000256" key="3">
    <source>
        <dbReference type="SAM" id="SignalP"/>
    </source>
</evidence>
<comment type="caution">
    <text evidence="5">The sequence shown here is derived from an EMBL/GenBank/DDBJ whole genome shotgun (WGS) entry which is preliminary data.</text>
</comment>
<dbReference type="SMART" id="SM00854">
    <property type="entry name" value="PGA_cap"/>
    <property type="match status" value="1"/>
</dbReference>
<dbReference type="AlphaFoldDB" id="A0A934KL15"/>
<dbReference type="PANTHER" id="PTHR33393">
    <property type="entry name" value="POLYGLUTAMINE SYNTHESIS ACCESSORY PROTEIN RV0574C-RELATED"/>
    <property type="match status" value="1"/>
</dbReference>
<dbReference type="InterPro" id="IPR029052">
    <property type="entry name" value="Metallo-depent_PP-like"/>
</dbReference>
<feature type="domain" description="Capsule synthesis protein CapA" evidence="4">
    <location>
        <begin position="71"/>
        <end position="297"/>
    </location>
</feature>
<gene>
    <name evidence="5" type="ORF">JF888_12555</name>
</gene>
<keyword evidence="3" id="KW-0732">Signal</keyword>
<dbReference type="CDD" id="cd07381">
    <property type="entry name" value="MPP_CapA"/>
    <property type="match status" value="1"/>
</dbReference>
<comment type="similarity">
    <text evidence="1">Belongs to the CapA family.</text>
</comment>